<organism evidence="2 3">
    <name type="scientific">Rhynchophorus ferrugineus</name>
    <name type="common">Red palm weevil</name>
    <name type="synonym">Curculio ferrugineus</name>
    <dbReference type="NCBI Taxonomy" id="354439"/>
    <lineage>
        <taxon>Eukaryota</taxon>
        <taxon>Metazoa</taxon>
        <taxon>Ecdysozoa</taxon>
        <taxon>Arthropoda</taxon>
        <taxon>Hexapoda</taxon>
        <taxon>Insecta</taxon>
        <taxon>Pterygota</taxon>
        <taxon>Neoptera</taxon>
        <taxon>Endopterygota</taxon>
        <taxon>Coleoptera</taxon>
        <taxon>Polyphaga</taxon>
        <taxon>Cucujiformia</taxon>
        <taxon>Curculionidae</taxon>
        <taxon>Dryophthorinae</taxon>
        <taxon>Rhynchophorus</taxon>
    </lineage>
</organism>
<dbReference type="AlphaFoldDB" id="A0A834HVH3"/>
<keyword evidence="3" id="KW-1185">Reference proteome</keyword>
<name>A0A834HVH3_RHYFE</name>
<evidence type="ECO:0000313" key="2">
    <source>
        <dbReference type="EMBL" id="KAF7268203.1"/>
    </source>
</evidence>
<feature type="region of interest" description="Disordered" evidence="1">
    <location>
        <begin position="1"/>
        <end position="50"/>
    </location>
</feature>
<proteinExistence type="predicted"/>
<gene>
    <name evidence="2" type="ORF">GWI33_018663</name>
</gene>
<comment type="caution">
    <text evidence="2">The sequence shown here is derived from an EMBL/GenBank/DDBJ whole genome shotgun (WGS) entry which is preliminary data.</text>
</comment>
<evidence type="ECO:0000313" key="3">
    <source>
        <dbReference type="Proteomes" id="UP000625711"/>
    </source>
</evidence>
<protein>
    <submittedName>
        <fullName evidence="2">Uncharacterized protein</fullName>
    </submittedName>
</protein>
<dbReference type="Proteomes" id="UP000625711">
    <property type="component" value="Unassembled WGS sequence"/>
</dbReference>
<feature type="compositionally biased region" description="Polar residues" evidence="1">
    <location>
        <begin position="31"/>
        <end position="41"/>
    </location>
</feature>
<reference evidence="2" key="1">
    <citation type="submission" date="2020-08" db="EMBL/GenBank/DDBJ databases">
        <title>Genome sequencing and assembly of the red palm weevil Rhynchophorus ferrugineus.</title>
        <authorList>
            <person name="Dias G.B."/>
            <person name="Bergman C.M."/>
            <person name="Manee M."/>
        </authorList>
    </citation>
    <scope>NUCLEOTIDE SEQUENCE</scope>
    <source>
        <strain evidence="2">AA-2017</strain>
        <tissue evidence="2">Whole larva</tissue>
    </source>
</reference>
<dbReference type="EMBL" id="JAACXV010014339">
    <property type="protein sequence ID" value="KAF7268203.1"/>
    <property type="molecule type" value="Genomic_DNA"/>
</dbReference>
<accession>A0A834HVH3</accession>
<sequence>MDASSGNICGSELKTQRKYRQKYKENEKSRPSATIGMNNNRIVFGSSPRPPPSVATEFCTVENFSAFVETFQSTAFRMNARSPSSL</sequence>
<evidence type="ECO:0000256" key="1">
    <source>
        <dbReference type="SAM" id="MobiDB-lite"/>
    </source>
</evidence>